<comment type="caution">
    <text evidence="1">The sequence shown here is derived from an EMBL/GenBank/DDBJ whole genome shotgun (WGS) entry which is preliminary data.</text>
</comment>
<dbReference type="AlphaFoldDB" id="A0A0W8FC45"/>
<evidence type="ECO:0000313" key="1">
    <source>
        <dbReference type="EMBL" id="KUG18448.1"/>
    </source>
</evidence>
<accession>A0A0W8FC45</accession>
<organism evidence="1">
    <name type="scientific">hydrocarbon metagenome</name>
    <dbReference type="NCBI Taxonomy" id="938273"/>
    <lineage>
        <taxon>unclassified sequences</taxon>
        <taxon>metagenomes</taxon>
        <taxon>ecological metagenomes</taxon>
    </lineage>
</organism>
<protein>
    <submittedName>
        <fullName evidence="1">Uncharacterized protein</fullName>
    </submittedName>
</protein>
<proteinExistence type="predicted"/>
<sequence length="348" mass="39345">MDSGQSTLILRLCTSEGEKVGLEDAGKLLISLQEIAWHMGSFLEGQPFSEGGRLKKQILDDYCLLIKSISSGSVVVEVESAVKYGQPEIDNFQKYQPPGPRVITKITDFIASVEGEEGREVDDVVPDHAYRSRLLLDLLNLYPKKPNYALHFEGQGGRSFEMKAANRGRIEGLISQRQRHLGQEVRIGLLADLRVDPEKVMKIERIGEKFQAVYPGDLEARARDLLGHPVKLTGRAERISGSPKIKNFYVDKIEPYESYQLEEFEAGDRIFVPRIPIEVSVEYDEGLWVLSIPYVDAVGYSTDYYEAENQLHDFIDELWTEYALCPEDDLGETGKLLREVLLGLFEVN</sequence>
<dbReference type="EMBL" id="LNQE01001381">
    <property type="protein sequence ID" value="KUG18448.1"/>
    <property type="molecule type" value="Genomic_DNA"/>
</dbReference>
<gene>
    <name evidence="1" type="ORF">ASZ90_011863</name>
</gene>
<reference evidence="1" key="1">
    <citation type="journal article" date="2015" name="Proc. Natl. Acad. Sci. U.S.A.">
        <title>Networks of energetic and metabolic interactions define dynamics in microbial communities.</title>
        <authorList>
            <person name="Embree M."/>
            <person name="Liu J.K."/>
            <person name="Al-Bassam M.M."/>
            <person name="Zengler K."/>
        </authorList>
    </citation>
    <scope>NUCLEOTIDE SEQUENCE</scope>
</reference>
<name>A0A0W8FC45_9ZZZZ</name>